<reference evidence="2 3" key="1">
    <citation type="submission" date="2018-08" db="EMBL/GenBank/DDBJ databases">
        <title>A genome reference for cultivated species of the human gut microbiota.</title>
        <authorList>
            <person name="Zou Y."/>
            <person name="Xue W."/>
            <person name="Luo G."/>
        </authorList>
    </citation>
    <scope>NUCLEOTIDE SEQUENCE [LARGE SCALE GENOMIC DNA]</scope>
    <source>
        <strain evidence="2 3">AF24-12</strain>
    </source>
</reference>
<feature type="signal peptide" evidence="1">
    <location>
        <begin position="1"/>
        <end position="40"/>
    </location>
</feature>
<comment type="caution">
    <text evidence="2">The sequence shown here is derived from an EMBL/GenBank/DDBJ whole genome shotgun (WGS) entry which is preliminary data.</text>
</comment>
<keyword evidence="1" id="KW-0732">Signal</keyword>
<dbReference type="InterPro" id="IPR026906">
    <property type="entry name" value="LRR_5"/>
</dbReference>
<protein>
    <recommendedName>
        <fullName evidence="4">Leucine-rich repeat domain-containing protein</fullName>
    </recommendedName>
</protein>
<feature type="chain" id="PRO_5018651150" description="Leucine-rich repeat domain-containing protein" evidence="1">
    <location>
        <begin position="41"/>
        <end position="486"/>
    </location>
</feature>
<dbReference type="Gene3D" id="3.80.10.10">
    <property type="entry name" value="Ribonuclease Inhibitor"/>
    <property type="match status" value="2"/>
</dbReference>
<accession>A0A3R5WG23</accession>
<gene>
    <name evidence="2" type="ORF">DWY11_15565</name>
</gene>
<evidence type="ECO:0000256" key="1">
    <source>
        <dbReference type="SAM" id="SignalP"/>
    </source>
</evidence>
<dbReference type="Pfam" id="PF13306">
    <property type="entry name" value="LRR_5"/>
    <property type="match status" value="1"/>
</dbReference>
<dbReference type="RefSeq" id="WP_118086252.1">
    <property type="nucleotide sequence ID" value="NZ_QRVA01000075.1"/>
</dbReference>
<name>A0A3R5WG23_9BACT</name>
<dbReference type="InterPro" id="IPR032675">
    <property type="entry name" value="LRR_dom_sf"/>
</dbReference>
<evidence type="ECO:0000313" key="2">
    <source>
        <dbReference type="EMBL" id="RGS09885.1"/>
    </source>
</evidence>
<evidence type="ECO:0000313" key="3">
    <source>
        <dbReference type="Proteomes" id="UP000283872"/>
    </source>
</evidence>
<dbReference type="AlphaFoldDB" id="A0A3R5WG23"/>
<dbReference type="InterPro" id="IPR053139">
    <property type="entry name" value="Surface_bspA-like"/>
</dbReference>
<dbReference type="SUPFAM" id="SSF52058">
    <property type="entry name" value="L domain-like"/>
    <property type="match status" value="1"/>
</dbReference>
<dbReference type="PANTHER" id="PTHR45661:SF3">
    <property type="entry name" value="IG-LIKE DOMAIN-CONTAINING PROTEIN"/>
    <property type="match status" value="1"/>
</dbReference>
<sequence length="486" mass="51599">MRNFTLRKGFLESKCGTRSSFKGFVMLVVMMLMMASSAMAEDVKFEVIDGFRYFLDTGAKTAALMSKTDGNYSGDIIIPEKVKGNDGVECVVTSLGDECFKDCSGLTSITIPSSVTSLGDDCFTSCIGLTSITIPSSVTSLGDDCFSYCSSLTSIEIPSSVTSLGEFCFISCCDLTTITIPSSVTSLSRYCFSGCSSLTSIEIPSSVTSLGDYCFSGCSSLTPVTIPSSVTSLGDYCFSGCSNLTSITIPSSVTFLGDDCFSGCSGLETVYFKGNVPTFYYNSKPDIPTTTIIKVPTEYLQDYKDALGSSYKYIYGWNPDGTGDDTKPVTPCAAPSISYASGELKFTCETAGAEYHYTITDADMASNAYNKEGKVTLSAAYYISVYATADGYKASDKTEATLYWINANLDNGTNINQVRTRGVVASAHDGIISLSGLDDGEVVKFFAADGKYLGFTVAANGAASYAVNESLVIAKVGKDSIKIAMK</sequence>
<dbReference type="Gene3D" id="3.40.50.12480">
    <property type="match status" value="1"/>
</dbReference>
<organism evidence="2 3">
    <name type="scientific">Segatella copri</name>
    <dbReference type="NCBI Taxonomy" id="165179"/>
    <lineage>
        <taxon>Bacteria</taxon>
        <taxon>Pseudomonadati</taxon>
        <taxon>Bacteroidota</taxon>
        <taxon>Bacteroidia</taxon>
        <taxon>Bacteroidales</taxon>
        <taxon>Prevotellaceae</taxon>
        <taxon>Segatella</taxon>
    </lineage>
</organism>
<dbReference type="PANTHER" id="PTHR45661">
    <property type="entry name" value="SURFACE ANTIGEN"/>
    <property type="match status" value="1"/>
</dbReference>
<evidence type="ECO:0008006" key="4">
    <source>
        <dbReference type="Google" id="ProtNLM"/>
    </source>
</evidence>
<proteinExistence type="predicted"/>
<dbReference type="EMBL" id="QRVA01000075">
    <property type="protein sequence ID" value="RGS09885.1"/>
    <property type="molecule type" value="Genomic_DNA"/>
</dbReference>
<dbReference type="Proteomes" id="UP000283872">
    <property type="component" value="Unassembled WGS sequence"/>
</dbReference>